<dbReference type="GO" id="GO:0006941">
    <property type="term" value="P:striated muscle contraction"/>
    <property type="evidence" value="ECO:0007669"/>
    <property type="project" value="TreeGrafter"/>
</dbReference>
<dbReference type="Pfam" id="PF02026">
    <property type="entry name" value="RyR"/>
    <property type="match status" value="2"/>
</dbReference>
<dbReference type="GO" id="GO:0033017">
    <property type="term" value="C:sarcoplasmic reticulum membrane"/>
    <property type="evidence" value="ECO:0007669"/>
    <property type="project" value="TreeGrafter"/>
</dbReference>
<dbReference type="PANTHER" id="PTHR46399">
    <property type="entry name" value="B30.2/SPRY DOMAIN-CONTAINING PROTEIN"/>
    <property type="match status" value="1"/>
</dbReference>
<evidence type="ECO:0000313" key="3">
    <source>
        <dbReference type="EMBL" id="TNM84909.1"/>
    </source>
</evidence>
<dbReference type="GO" id="GO:0005219">
    <property type="term" value="F:ryanodine-sensitive calcium-release channel activity"/>
    <property type="evidence" value="ECO:0007669"/>
    <property type="project" value="TreeGrafter"/>
</dbReference>
<proteinExistence type="predicted"/>
<feature type="domain" description="Ryanodine receptor Ryr" evidence="2">
    <location>
        <begin position="128"/>
        <end position="217"/>
    </location>
</feature>
<dbReference type="GO" id="GO:0034704">
    <property type="term" value="C:calcium channel complex"/>
    <property type="evidence" value="ECO:0007669"/>
    <property type="project" value="TreeGrafter"/>
</dbReference>
<protein>
    <recommendedName>
        <fullName evidence="2">Ryanodine receptor Ryr domain-containing protein</fullName>
    </recommendedName>
</protein>
<dbReference type="InterPro" id="IPR015925">
    <property type="entry name" value="Ryanodine_IP3_receptor"/>
</dbReference>
<dbReference type="GO" id="GO:0030018">
    <property type="term" value="C:Z disc"/>
    <property type="evidence" value="ECO:0007669"/>
    <property type="project" value="TreeGrafter"/>
</dbReference>
<dbReference type="GO" id="GO:0042383">
    <property type="term" value="C:sarcolemma"/>
    <property type="evidence" value="ECO:0007669"/>
    <property type="project" value="TreeGrafter"/>
</dbReference>
<dbReference type="GO" id="GO:0005790">
    <property type="term" value="C:smooth endoplasmic reticulum"/>
    <property type="evidence" value="ECO:0007669"/>
    <property type="project" value="TreeGrafter"/>
</dbReference>
<feature type="region of interest" description="Disordered" evidence="1">
    <location>
        <begin position="864"/>
        <end position="886"/>
    </location>
</feature>
<dbReference type="EMBL" id="SWLE01000022">
    <property type="protein sequence ID" value="TNM84909.1"/>
    <property type="molecule type" value="Genomic_DNA"/>
</dbReference>
<evidence type="ECO:0000313" key="4">
    <source>
        <dbReference type="Proteomes" id="UP000516260"/>
    </source>
</evidence>
<accession>A0A4Z2AZD4</accession>
<feature type="region of interest" description="Disordered" evidence="1">
    <location>
        <begin position="1091"/>
        <end position="1138"/>
    </location>
</feature>
<feature type="domain" description="Ryanodine receptor Ryr" evidence="2">
    <location>
        <begin position="249"/>
        <end position="333"/>
    </location>
</feature>
<comment type="caution">
    <text evidence="3">The sequence shown here is derived from an EMBL/GenBank/DDBJ whole genome shotgun (WGS) entry which is preliminary data.</text>
</comment>
<feature type="region of interest" description="Disordered" evidence="1">
    <location>
        <begin position="225"/>
        <end position="249"/>
    </location>
</feature>
<organism evidence="3 4">
    <name type="scientific">Takifugu bimaculatus</name>
    <dbReference type="NCBI Taxonomy" id="433685"/>
    <lineage>
        <taxon>Eukaryota</taxon>
        <taxon>Metazoa</taxon>
        <taxon>Chordata</taxon>
        <taxon>Craniata</taxon>
        <taxon>Vertebrata</taxon>
        <taxon>Euteleostomi</taxon>
        <taxon>Actinopterygii</taxon>
        <taxon>Neopterygii</taxon>
        <taxon>Teleostei</taxon>
        <taxon>Neoteleostei</taxon>
        <taxon>Acanthomorphata</taxon>
        <taxon>Eupercaria</taxon>
        <taxon>Tetraodontiformes</taxon>
        <taxon>Tetradontoidea</taxon>
        <taxon>Tetraodontidae</taxon>
        <taxon>Takifugu</taxon>
    </lineage>
</organism>
<dbReference type="PANTHER" id="PTHR46399:SF6">
    <property type="entry name" value="RYANODINE RECEPTOR 1 ISOFORM X1"/>
    <property type="match status" value="1"/>
</dbReference>
<dbReference type="AlphaFoldDB" id="A0A4Z2AZD4"/>
<dbReference type="Proteomes" id="UP000516260">
    <property type="component" value="Chromosome 9"/>
</dbReference>
<dbReference type="GO" id="GO:0014808">
    <property type="term" value="P:release of sequestered calcium ion into cytosol by sarcoplasmic reticulum"/>
    <property type="evidence" value="ECO:0007669"/>
    <property type="project" value="TreeGrafter"/>
</dbReference>
<evidence type="ECO:0000256" key="1">
    <source>
        <dbReference type="SAM" id="MobiDB-lite"/>
    </source>
</evidence>
<name>A0A4Z2AZD4_9TELE</name>
<feature type="compositionally biased region" description="Acidic residues" evidence="1">
    <location>
        <begin position="1097"/>
        <end position="1114"/>
    </location>
</feature>
<keyword evidence="4" id="KW-1185">Reference proteome</keyword>
<dbReference type="Gene3D" id="1.10.490.160">
    <property type="match status" value="1"/>
</dbReference>
<gene>
    <name evidence="3" type="ORF">fugu_009087</name>
</gene>
<reference evidence="3 4" key="1">
    <citation type="submission" date="2019-04" db="EMBL/GenBank/DDBJ databases">
        <title>The sequence and de novo assembly of Takifugu bimaculatus genome using PacBio and Hi-C technologies.</title>
        <authorList>
            <person name="Xu P."/>
            <person name="Liu B."/>
            <person name="Zhou Z."/>
        </authorList>
    </citation>
    <scope>NUCLEOTIDE SEQUENCE [LARGE SCALE GENOMIC DNA]</scope>
    <source>
        <strain evidence="3">TB-2018</strain>
        <tissue evidence="3">Muscle</tissue>
    </source>
</reference>
<evidence type="ECO:0000259" key="2">
    <source>
        <dbReference type="Pfam" id="PF02026"/>
    </source>
</evidence>
<sequence>MALCKHLRPSMLQHLLRRLVFDVPILNEYAKMPLKLLTNHYERCWKYYCLPNGWANFGVASEEELHLTRKLFWGIFESLAHKKFDAEIFKISMPCLCAIAGAIPPDYVDASYSSKTEKKASVDAEGNFDPKPVDTTNTIIPERLDAFINRYAEYTHDKWAFEKIQNNWSYGETLDENAKTHPMLRPYKTFSEKDKEIYRWPIKESIKAMIAWEWNIDKARDEEESEKKKAAARKISQTAQATYDPSHGYSPQPIDITHMALSRDLQSMAEQLAENYHNTWGRKKKLELQSKGGGTHPLLVPYDTLTAKEKARDREKAYELLKFLQLNGYAVTRGLKDMESDISSIEKRFAYGFLQKLLKWMEIAQEFIAHLEAVVSSGRVEKSPHEQEIKFFAKILMPLINQYFKNHCLYFLSTPAKVLGSGGHSSNKEKEMIASIFCKMSALVRHRVSLFGTDASAIVNCLHILARSLDARTVMKSGPEIVKAGLRSFFESAADDIEKMVENLKLGKVSKGNQQVKGVSQNINYTTIALLPVLTSLFDHIAQHLFGDDVILDDLQMSCYRIMCSIYSLGTVKNPHVERQRPALGECLAHLAAAMPVAYLEPHLNEFNAFSVYTTKTPRERAILGLPNEVQELCPDIPELDVLLKEIGDLAESGARYTEMPHVIEITLPMLCNYLPRWWERGPENFPEMESKICTDVTSEHLNQLLGSIMKIVVNNLGIDEASWMKRLAVFSQPIVSRAKPEMLKSHFIPTMEKLKKRTSKVVAEEDHLRMEGKTEADEEDGTIRDEFAVLCRDLYALYPLLIRYIDNNRARWLTCPDPDAEELFRMVGEVFIFWSKSHNFKREEQNFVVMNEINNMSFLTADSKSKMSKGGGSDTERTKKKKRGDRYSVQTSLIVAALKKMLPIGLNMCSPADQELINLAKIRYSLRDTDEEVREFLQNNLHLQGKVDNPSMRWQMALYKEMAGKAEDADAAVGVTLGSLGRLRRSIHSNQRRWYGTNCCRSRDAELLSPCFRMTPLYNIPRHRASNMFLEGYKRNWLYTEGYAFEDRMIDDLSKAMEQEEGDEEEEKETKPDPLHQLILHFSRTALTEKKSCHIDEEEEGGEEMVENDEDEKSFEVRRSELVMGGQGLGTRNTAER</sequence>
<dbReference type="InterPro" id="IPR003032">
    <property type="entry name" value="Ryanodine_rcpt"/>
</dbReference>